<dbReference type="Gene3D" id="1.10.287.130">
    <property type="match status" value="1"/>
</dbReference>
<keyword evidence="5" id="KW-0418">Kinase</keyword>
<dbReference type="SMART" id="SM00448">
    <property type="entry name" value="REC"/>
    <property type="match status" value="1"/>
</dbReference>
<dbReference type="PANTHER" id="PTHR43047:SF64">
    <property type="entry name" value="HISTIDINE KINASE CONTAINING CHEY-HOMOLOGOUS RECEIVER DOMAIN AND PAS DOMAIN-RELATED"/>
    <property type="match status" value="1"/>
</dbReference>
<dbReference type="InterPro" id="IPR003594">
    <property type="entry name" value="HATPase_dom"/>
</dbReference>
<dbReference type="PROSITE" id="PS50109">
    <property type="entry name" value="HIS_KIN"/>
    <property type="match status" value="1"/>
</dbReference>
<evidence type="ECO:0000256" key="3">
    <source>
        <dbReference type="ARBA" id="ARBA00022553"/>
    </source>
</evidence>
<feature type="domain" description="Response regulatory" evidence="9">
    <location>
        <begin position="682"/>
        <end position="802"/>
    </location>
</feature>
<dbReference type="Pfam" id="PF00512">
    <property type="entry name" value="HisKA"/>
    <property type="match status" value="1"/>
</dbReference>
<dbReference type="InterPro" id="IPR036097">
    <property type="entry name" value="HisK_dim/P_sf"/>
</dbReference>
<keyword evidence="4" id="KW-0808">Transferase</keyword>
<protein>
    <recommendedName>
        <fullName evidence="2">histidine kinase</fullName>
        <ecNumber evidence="2">2.7.13.3</ecNumber>
    </recommendedName>
</protein>
<organism evidence="10 11">
    <name type="scientific">Pedobacter puniceum</name>
    <dbReference type="NCBI Taxonomy" id="2666136"/>
    <lineage>
        <taxon>Bacteria</taxon>
        <taxon>Pseudomonadati</taxon>
        <taxon>Bacteroidota</taxon>
        <taxon>Sphingobacteriia</taxon>
        <taxon>Sphingobacteriales</taxon>
        <taxon>Sphingobacteriaceae</taxon>
        <taxon>Pedobacter</taxon>
    </lineage>
</organism>
<sequence length="806" mass="91704">MLSKFIKGKLYISSFINFKQLRLLSLIFLFFNIVVLQAQVVLQPNKLPEKAYITKYASIVNVGSQQYTINQIRNQESKLLFQQIKNNEASLGFTKDIYWVKFAIKNNTEHELMYYLETAEPVTDNVNLYMFKGANTQKYTLQKSGDNIDFSEKSVKNRATLFKIELMPHEEKIAYLEVINDGEKNNLPLILISQESLLQKVYHEQIVFGVFYGILLLVSIFYLFFYFALQDRSFLYYSVYVIFVAFCHFSLDGYYHQYISTTNSWFSLHAVIIFAILGSFFFGKYTEEFLNIKKYNPLLHQFFKIIYIALGMVLLGVLLIPSFLEFSYPIVNILTLIGMLLILASVISLNVKKQPIDVFFTSGIAILFLSFTVAILLNFGVLSLGIDNVTKLGIGLEVIALSLSMSNRIRLLKTDREKLQTIALQRSQEMNEVKSYFLSNMSHELRTPLNAILGIANSLEAEIKDEKVKEKMETIKYVSDSLISSVNDILDFSKIEKGELQLQKTKFEPIKTLEKLTFNVIIQAKDKGLRFEFVKPEVTDLEVIGDEARLSQIINNILNNAIKFTIKGGIKFIIEHEVVDEKLNLSISITDTGIGISQEKMNTVFDMFTQVDIDNKRKFGGFGIGLCIVKALVDLHEGEVSLESTLNEGTTCKVLLSYQLAPQEAKVINLFPTDNRDLLGKTVLVVEDNQLNQMVVKMILKKWANTNALFAADGAESLEVLKNNEVDVILMDLQMPVMDGYEATEAIRNGRAGTHNKDIPIIVLTADVMESTKQRVFELGVNDYMTKPVDQNLLYEKITTELSKVG</sequence>
<dbReference type="InterPro" id="IPR011006">
    <property type="entry name" value="CheY-like_superfamily"/>
</dbReference>
<evidence type="ECO:0000259" key="8">
    <source>
        <dbReference type="PROSITE" id="PS50109"/>
    </source>
</evidence>
<feature type="transmembrane region" description="Helical" evidence="7">
    <location>
        <begin position="206"/>
        <end position="227"/>
    </location>
</feature>
<gene>
    <name evidence="10" type="ORF">GJJ64_06680</name>
</gene>
<feature type="transmembrane region" description="Helical" evidence="7">
    <location>
        <begin position="263"/>
        <end position="282"/>
    </location>
</feature>
<dbReference type="InterPro" id="IPR003661">
    <property type="entry name" value="HisK_dim/P_dom"/>
</dbReference>
<dbReference type="Proteomes" id="UP000462931">
    <property type="component" value="Unassembled WGS sequence"/>
</dbReference>
<dbReference type="Gene3D" id="3.40.50.2300">
    <property type="match status" value="1"/>
</dbReference>
<evidence type="ECO:0000256" key="6">
    <source>
        <dbReference type="PROSITE-ProRule" id="PRU00169"/>
    </source>
</evidence>
<dbReference type="Pfam" id="PF00072">
    <property type="entry name" value="Response_reg"/>
    <property type="match status" value="1"/>
</dbReference>
<evidence type="ECO:0000256" key="5">
    <source>
        <dbReference type="ARBA" id="ARBA00022777"/>
    </source>
</evidence>
<evidence type="ECO:0000256" key="4">
    <source>
        <dbReference type="ARBA" id="ARBA00022679"/>
    </source>
</evidence>
<feature type="domain" description="Histidine kinase" evidence="8">
    <location>
        <begin position="440"/>
        <end position="660"/>
    </location>
</feature>
<dbReference type="EMBL" id="WKJI01000001">
    <property type="protein sequence ID" value="MRX46864.1"/>
    <property type="molecule type" value="Genomic_DNA"/>
</dbReference>
<reference evidence="10 11" key="1">
    <citation type="submission" date="2019-11" db="EMBL/GenBank/DDBJ databases">
        <authorList>
            <person name="Cheng Q."/>
            <person name="Yang Z."/>
        </authorList>
    </citation>
    <scope>NUCLEOTIDE SEQUENCE [LARGE SCALE GENOMIC DNA]</scope>
    <source>
        <strain evidence="10 11">HX-22-1</strain>
    </source>
</reference>
<dbReference type="EC" id="2.7.13.3" evidence="2"/>
<name>A0A7K0FLK9_9SPHI</name>
<dbReference type="CDD" id="cd00082">
    <property type="entry name" value="HisKA"/>
    <property type="match status" value="1"/>
</dbReference>
<dbReference type="InterPro" id="IPR036890">
    <property type="entry name" value="HATPase_C_sf"/>
</dbReference>
<dbReference type="InterPro" id="IPR004358">
    <property type="entry name" value="Sig_transdc_His_kin-like_C"/>
</dbReference>
<proteinExistence type="predicted"/>
<evidence type="ECO:0000313" key="11">
    <source>
        <dbReference type="Proteomes" id="UP000462931"/>
    </source>
</evidence>
<dbReference type="CDD" id="cd17546">
    <property type="entry name" value="REC_hyHK_CKI1_RcsC-like"/>
    <property type="match status" value="1"/>
</dbReference>
<feature type="transmembrane region" description="Helical" evidence="7">
    <location>
        <begin position="302"/>
        <end position="324"/>
    </location>
</feature>
<dbReference type="InterPro" id="IPR011622">
    <property type="entry name" value="7TMR_DISM_rcpt_extracell_dom2"/>
</dbReference>
<dbReference type="Gene3D" id="2.60.40.2380">
    <property type="match status" value="1"/>
</dbReference>
<dbReference type="InterPro" id="IPR001789">
    <property type="entry name" value="Sig_transdc_resp-reg_receiver"/>
</dbReference>
<dbReference type="InterPro" id="IPR005467">
    <property type="entry name" value="His_kinase_dom"/>
</dbReference>
<dbReference type="PRINTS" id="PR00344">
    <property type="entry name" value="BCTRLSENSOR"/>
</dbReference>
<dbReference type="AlphaFoldDB" id="A0A7K0FLK9"/>
<dbReference type="SMART" id="SM00388">
    <property type="entry name" value="HisKA"/>
    <property type="match status" value="1"/>
</dbReference>
<feature type="modified residue" description="4-aspartylphosphate" evidence="6">
    <location>
        <position position="732"/>
    </location>
</feature>
<evidence type="ECO:0000256" key="7">
    <source>
        <dbReference type="SAM" id="Phobius"/>
    </source>
</evidence>
<dbReference type="GO" id="GO:0000155">
    <property type="term" value="F:phosphorelay sensor kinase activity"/>
    <property type="evidence" value="ECO:0007669"/>
    <property type="project" value="InterPro"/>
</dbReference>
<feature type="transmembrane region" description="Helical" evidence="7">
    <location>
        <begin position="21"/>
        <end position="42"/>
    </location>
</feature>
<evidence type="ECO:0000256" key="1">
    <source>
        <dbReference type="ARBA" id="ARBA00000085"/>
    </source>
</evidence>
<evidence type="ECO:0000259" key="9">
    <source>
        <dbReference type="PROSITE" id="PS50110"/>
    </source>
</evidence>
<keyword evidence="3 6" id="KW-0597">Phosphoprotein</keyword>
<dbReference type="SMART" id="SM00387">
    <property type="entry name" value="HATPase_c"/>
    <property type="match status" value="1"/>
</dbReference>
<keyword evidence="7" id="KW-1133">Transmembrane helix</keyword>
<dbReference type="SUPFAM" id="SSF55874">
    <property type="entry name" value="ATPase domain of HSP90 chaperone/DNA topoisomerase II/histidine kinase"/>
    <property type="match status" value="1"/>
</dbReference>
<feature type="transmembrane region" description="Helical" evidence="7">
    <location>
        <begin position="330"/>
        <end position="351"/>
    </location>
</feature>
<dbReference type="PANTHER" id="PTHR43047">
    <property type="entry name" value="TWO-COMPONENT HISTIDINE PROTEIN KINASE"/>
    <property type="match status" value="1"/>
</dbReference>
<keyword evidence="7" id="KW-0472">Membrane</keyword>
<dbReference type="InterPro" id="IPR011623">
    <property type="entry name" value="7TMR_DISM_rcpt_extracell_dom1"/>
</dbReference>
<comment type="catalytic activity">
    <reaction evidence="1">
        <text>ATP + protein L-histidine = ADP + protein N-phospho-L-histidine.</text>
        <dbReference type="EC" id="2.7.13.3"/>
    </reaction>
</comment>
<dbReference type="Pfam" id="PF07696">
    <property type="entry name" value="7TMR-DISMED2"/>
    <property type="match status" value="1"/>
</dbReference>
<dbReference type="SUPFAM" id="SSF47384">
    <property type="entry name" value="Homodimeric domain of signal transducing histidine kinase"/>
    <property type="match status" value="1"/>
</dbReference>
<dbReference type="Pfam" id="PF02518">
    <property type="entry name" value="HATPase_c"/>
    <property type="match status" value="1"/>
</dbReference>
<dbReference type="SUPFAM" id="SSF52172">
    <property type="entry name" value="CheY-like"/>
    <property type="match status" value="1"/>
</dbReference>
<accession>A0A7K0FLK9</accession>
<comment type="caution">
    <text evidence="10">The sequence shown here is derived from an EMBL/GenBank/DDBJ whole genome shotgun (WGS) entry which is preliminary data.</text>
</comment>
<feature type="transmembrane region" description="Helical" evidence="7">
    <location>
        <begin position="234"/>
        <end position="251"/>
    </location>
</feature>
<feature type="transmembrane region" description="Helical" evidence="7">
    <location>
        <begin position="358"/>
        <end position="386"/>
    </location>
</feature>
<dbReference type="Pfam" id="PF07695">
    <property type="entry name" value="7TMR-DISM_7TM"/>
    <property type="match status" value="1"/>
</dbReference>
<dbReference type="PROSITE" id="PS50110">
    <property type="entry name" value="RESPONSE_REGULATORY"/>
    <property type="match status" value="1"/>
</dbReference>
<keyword evidence="11" id="KW-1185">Reference proteome</keyword>
<evidence type="ECO:0000313" key="10">
    <source>
        <dbReference type="EMBL" id="MRX46864.1"/>
    </source>
</evidence>
<evidence type="ECO:0000256" key="2">
    <source>
        <dbReference type="ARBA" id="ARBA00012438"/>
    </source>
</evidence>
<keyword evidence="7" id="KW-0812">Transmembrane</keyword>
<dbReference type="Gene3D" id="3.30.565.10">
    <property type="entry name" value="Histidine kinase-like ATPase, C-terminal domain"/>
    <property type="match status" value="1"/>
</dbReference>